<feature type="domain" description="Response regulatory" evidence="4">
    <location>
        <begin position="9"/>
        <end position="128"/>
    </location>
</feature>
<protein>
    <recommendedName>
        <fullName evidence="4">Response regulatory domain-containing protein</fullName>
    </recommendedName>
</protein>
<dbReference type="InterPro" id="IPR011006">
    <property type="entry name" value="CheY-like_superfamily"/>
</dbReference>
<dbReference type="PANTHER" id="PTHR44591">
    <property type="entry name" value="STRESS RESPONSE REGULATOR PROTEIN 1"/>
    <property type="match status" value="1"/>
</dbReference>
<organism evidence="5 6">
    <name type="scientific">Glycocaulis albus</name>
    <dbReference type="NCBI Taxonomy" id="1382801"/>
    <lineage>
        <taxon>Bacteria</taxon>
        <taxon>Pseudomonadati</taxon>
        <taxon>Pseudomonadota</taxon>
        <taxon>Alphaproteobacteria</taxon>
        <taxon>Maricaulales</taxon>
        <taxon>Maricaulaceae</taxon>
        <taxon>Glycocaulis</taxon>
    </lineage>
</organism>
<accession>A0ABQ1XKX7</accession>
<dbReference type="Proteomes" id="UP000648722">
    <property type="component" value="Unassembled WGS sequence"/>
</dbReference>
<dbReference type="SMART" id="SM00448">
    <property type="entry name" value="REC"/>
    <property type="match status" value="1"/>
</dbReference>
<keyword evidence="6" id="KW-1185">Reference proteome</keyword>
<dbReference type="PANTHER" id="PTHR44591:SF14">
    <property type="entry name" value="PROTEIN PILG"/>
    <property type="match status" value="1"/>
</dbReference>
<reference evidence="6" key="1">
    <citation type="journal article" date="2019" name="Int. J. Syst. Evol. Microbiol.">
        <title>The Global Catalogue of Microorganisms (GCM) 10K type strain sequencing project: providing services to taxonomists for standard genome sequencing and annotation.</title>
        <authorList>
            <consortium name="The Broad Institute Genomics Platform"/>
            <consortium name="The Broad Institute Genome Sequencing Center for Infectious Disease"/>
            <person name="Wu L."/>
            <person name="Ma J."/>
        </authorList>
    </citation>
    <scope>NUCLEOTIDE SEQUENCE [LARGE SCALE GENOMIC DNA]</scope>
    <source>
        <strain evidence="6">CGMCC 1.12766</strain>
    </source>
</reference>
<name>A0ABQ1XKX7_9PROT</name>
<evidence type="ECO:0000313" key="6">
    <source>
        <dbReference type="Proteomes" id="UP000648722"/>
    </source>
</evidence>
<evidence type="ECO:0000256" key="1">
    <source>
        <dbReference type="ARBA" id="ARBA00022553"/>
    </source>
</evidence>
<dbReference type="Gene3D" id="3.40.50.2300">
    <property type="match status" value="1"/>
</dbReference>
<dbReference type="RefSeq" id="WP_188451474.1">
    <property type="nucleotide sequence ID" value="NZ_BMFS01000003.1"/>
</dbReference>
<keyword evidence="1 3" id="KW-0597">Phosphoprotein</keyword>
<dbReference type="InterPro" id="IPR050595">
    <property type="entry name" value="Bact_response_regulator"/>
</dbReference>
<evidence type="ECO:0000256" key="3">
    <source>
        <dbReference type="PROSITE-ProRule" id="PRU00169"/>
    </source>
</evidence>
<dbReference type="PROSITE" id="PS50110">
    <property type="entry name" value="RESPONSE_REGULATORY"/>
    <property type="match status" value="1"/>
</dbReference>
<dbReference type="SUPFAM" id="SSF52172">
    <property type="entry name" value="CheY-like"/>
    <property type="match status" value="1"/>
</dbReference>
<gene>
    <name evidence="5" type="ORF">GCM10007420_10210</name>
</gene>
<sequence length="139" mass="14731">MGSTTHPARILLVEDDDTEAELFAGMLVRKSPECTVARAASGHEALAKLADGPLPDCVVLDLRLPGEDGIWILERLLESPEWRTIPVIVFSGDVSRLGPASSQFPNVASSVRKPHSVEEYEAALLIVCAIVGATVSAAA</sequence>
<dbReference type="EMBL" id="BMFS01000003">
    <property type="protein sequence ID" value="GGG96485.1"/>
    <property type="molecule type" value="Genomic_DNA"/>
</dbReference>
<dbReference type="Pfam" id="PF00072">
    <property type="entry name" value="Response_reg"/>
    <property type="match status" value="1"/>
</dbReference>
<feature type="modified residue" description="4-aspartylphosphate" evidence="3">
    <location>
        <position position="61"/>
    </location>
</feature>
<proteinExistence type="predicted"/>
<evidence type="ECO:0000256" key="2">
    <source>
        <dbReference type="ARBA" id="ARBA00023012"/>
    </source>
</evidence>
<dbReference type="InterPro" id="IPR001789">
    <property type="entry name" value="Sig_transdc_resp-reg_receiver"/>
</dbReference>
<evidence type="ECO:0000313" key="5">
    <source>
        <dbReference type="EMBL" id="GGG96485.1"/>
    </source>
</evidence>
<keyword evidence="2" id="KW-0902">Two-component regulatory system</keyword>
<evidence type="ECO:0000259" key="4">
    <source>
        <dbReference type="PROSITE" id="PS50110"/>
    </source>
</evidence>
<comment type="caution">
    <text evidence="5">The sequence shown here is derived from an EMBL/GenBank/DDBJ whole genome shotgun (WGS) entry which is preliminary data.</text>
</comment>